<feature type="domain" description="TGS" evidence="2">
    <location>
        <begin position="390"/>
        <end position="451"/>
    </location>
</feature>
<dbReference type="AlphaFoldDB" id="A0A6I6K358"/>
<dbReference type="EMBL" id="CP046401">
    <property type="protein sequence ID" value="QGY48049.1"/>
    <property type="molecule type" value="Genomic_DNA"/>
</dbReference>
<dbReference type="FunFam" id="3.10.20.30:FF:000002">
    <property type="entry name" value="GTP pyrophosphokinase (RelA/SpoT)"/>
    <property type="match status" value="1"/>
</dbReference>
<dbReference type="Pfam" id="PF13328">
    <property type="entry name" value="HD_4"/>
    <property type="match status" value="1"/>
</dbReference>
<gene>
    <name evidence="3" type="ORF">GM418_05420</name>
</gene>
<dbReference type="Gene3D" id="1.10.3210.10">
    <property type="entry name" value="Hypothetical protein af1432"/>
    <property type="match status" value="1"/>
</dbReference>
<dbReference type="InterPro" id="IPR004811">
    <property type="entry name" value="RelA/Spo_fam"/>
</dbReference>
<organism evidence="3 4">
    <name type="scientific">Maribellus comscasis</name>
    <dbReference type="NCBI Taxonomy" id="2681766"/>
    <lineage>
        <taxon>Bacteria</taxon>
        <taxon>Pseudomonadati</taxon>
        <taxon>Bacteroidota</taxon>
        <taxon>Bacteroidia</taxon>
        <taxon>Marinilabiliales</taxon>
        <taxon>Prolixibacteraceae</taxon>
        <taxon>Maribellus</taxon>
    </lineage>
</organism>
<dbReference type="CDD" id="cd05399">
    <property type="entry name" value="NT_Rel-Spo_like"/>
    <property type="match status" value="1"/>
</dbReference>
<dbReference type="GO" id="GO:0015969">
    <property type="term" value="P:guanosine tetraphosphate metabolic process"/>
    <property type="evidence" value="ECO:0007669"/>
    <property type="project" value="InterPro"/>
</dbReference>
<dbReference type="SUPFAM" id="SSF55021">
    <property type="entry name" value="ACT-like"/>
    <property type="match status" value="1"/>
</dbReference>
<dbReference type="SUPFAM" id="SSF109604">
    <property type="entry name" value="HD-domain/PDEase-like"/>
    <property type="match status" value="1"/>
</dbReference>
<evidence type="ECO:0000259" key="2">
    <source>
        <dbReference type="PROSITE" id="PS51880"/>
    </source>
</evidence>
<evidence type="ECO:0000313" key="4">
    <source>
        <dbReference type="Proteomes" id="UP000428260"/>
    </source>
</evidence>
<dbReference type="Gene3D" id="3.30.70.260">
    <property type="match status" value="1"/>
</dbReference>
<dbReference type="PANTHER" id="PTHR21262:SF31">
    <property type="entry name" value="GTP PYROPHOSPHOKINASE"/>
    <property type="match status" value="1"/>
</dbReference>
<dbReference type="SUPFAM" id="SSF81271">
    <property type="entry name" value="TGS-like"/>
    <property type="match status" value="1"/>
</dbReference>
<dbReference type="Pfam" id="PF13291">
    <property type="entry name" value="ACT_4"/>
    <property type="match status" value="1"/>
</dbReference>
<dbReference type="InterPro" id="IPR002912">
    <property type="entry name" value="ACT_dom"/>
</dbReference>
<dbReference type="Pfam" id="PF04607">
    <property type="entry name" value="RelA_SpoT"/>
    <property type="match status" value="1"/>
</dbReference>
<dbReference type="InterPro" id="IPR003607">
    <property type="entry name" value="HD/PDEase_dom"/>
</dbReference>
<dbReference type="InterPro" id="IPR045865">
    <property type="entry name" value="ACT-like_dom_sf"/>
</dbReference>
<dbReference type="CDD" id="cd01668">
    <property type="entry name" value="TGS_RSH"/>
    <property type="match status" value="1"/>
</dbReference>
<dbReference type="CDD" id="cd00077">
    <property type="entry name" value="HDc"/>
    <property type="match status" value="1"/>
</dbReference>
<dbReference type="SUPFAM" id="SSF81301">
    <property type="entry name" value="Nucleotidyltransferase"/>
    <property type="match status" value="1"/>
</dbReference>
<dbReference type="Pfam" id="PF19296">
    <property type="entry name" value="RelA_AH_RIS"/>
    <property type="match status" value="1"/>
</dbReference>
<protein>
    <submittedName>
        <fullName evidence="3">RelA/SpoT family protein</fullName>
    </submittedName>
</protein>
<dbReference type="GO" id="GO:0005886">
    <property type="term" value="C:plasma membrane"/>
    <property type="evidence" value="ECO:0007669"/>
    <property type="project" value="TreeGrafter"/>
</dbReference>
<reference evidence="3 4" key="1">
    <citation type="submission" date="2019-11" db="EMBL/GenBank/DDBJ databases">
        <authorList>
            <person name="Zheng R.K."/>
            <person name="Sun C.M."/>
        </authorList>
    </citation>
    <scope>NUCLEOTIDE SEQUENCE [LARGE SCALE GENOMIC DNA]</scope>
    <source>
        <strain evidence="3 4">WC007</strain>
    </source>
</reference>
<sequence>MSYIEDRYQDFLKVIQDKFDEERLQRIEKAFRFANAAHDGIKRKSGEPYIIHPIAVAKIIAKDIGLGATSICAALLHDVVEDTEYSVADIENMFGEKVAKIVDGLTKLSGDFDSRQALTLKKMLMTLSDDVRVILIKIADRLHNMQTLDSMMPHKKIKIAGETLFLYVPLAHRLGLYAIKNELEELSFKYKHPEEYNQIIYLLHNQEEKRNYLVNEFIKPINEKLNIENIECSVSHRLKSTYSIWQKMKKKGVSFNEIYDLLAIRIVIKAKPNISEKRQCFDVLSIVTDIYKPKPDRIRDWITMPKVNGYESLHVTVMGPQGKWVEVQIRTERMDEIAERGFAAHYRYKDISTYENELETWIERIRDHLQNPESDAFEFLDDFKLNLYSTEINIFTPKGDMITLPQGSTIIDFAYDIHTDLGNKCIGAKINLKLVPVSHVLQNGDQVEILTSENQTPKLEWLKFTTTAKARAKIKDAFKLEKKEHIERGKEIVEEAIKNANAPLTSNNLKKIIAHFNLNNKEQLYSEVGMGFLEMEGVDEILGKKSENKLVKYWNITFSRKKKDEPENAEKDTQKTGKSIDRKKPFILKEGQDNVKYSLAKCCNPIPGEKVIGYISSDEHIIIHKTGCKEVEKFLSSQGERIITAEWTKFKRQSYLTRLRLDGFDRVGIVNEVTNVISKEHNINMRSVKFDTNEGIFEGDLFLYIHNTDDLNNLISRLTRIKGIDTVSRVEKLYD</sequence>
<name>A0A6I6K358_9BACT</name>
<proteinExistence type="inferred from homology"/>
<dbReference type="PROSITE" id="PS51880">
    <property type="entry name" value="TGS"/>
    <property type="match status" value="1"/>
</dbReference>
<dbReference type="InterPro" id="IPR004095">
    <property type="entry name" value="TGS"/>
</dbReference>
<dbReference type="InterPro" id="IPR012676">
    <property type="entry name" value="TGS-like"/>
</dbReference>
<dbReference type="InterPro" id="IPR007685">
    <property type="entry name" value="RelA_SpoT"/>
</dbReference>
<dbReference type="Gene3D" id="3.10.20.30">
    <property type="match status" value="1"/>
</dbReference>
<evidence type="ECO:0000313" key="3">
    <source>
        <dbReference type="EMBL" id="QGY48049.1"/>
    </source>
</evidence>
<dbReference type="InterPro" id="IPR043519">
    <property type="entry name" value="NT_sf"/>
</dbReference>
<dbReference type="Pfam" id="PF02824">
    <property type="entry name" value="TGS"/>
    <property type="match status" value="1"/>
</dbReference>
<dbReference type="InterPro" id="IPR045600">
    <property type="entry name" value="RelA/SpoT_AH_RIS"/>
</dbReference>
<dbReference type="FunFam" id="1.10.3210.10:FF:000001">
    <property type="entry name" value="GTP pyrophosphokinase RelA"/>
    <property type="match status" value="1"/>
</dbReference>
<dbReference type="PANTHER" id="PTHR21262">
    <property type="entry name" value="GUANOSINE-3',5'-BIS DIPHOSPHATE 3'-PYROPHOSPHOHYDROLASE"/>
    <property type="match status" value="1"/>
</dbReference>
<dbReference type="InterPro" id="IPR033655">
    <property type="entry name" value="TGS_RelA/SpoT"/>
</dbReference>
<dbReference type="SMART" id="SM00471">
    <property type="entry name" value="HDc"/>
    <property type="match status" value="1"/>
</dbReference>
<dbReference type="SMART" id="SM00954">
    <property type="entry name" value="RelA_SpoT"/>
    <property type="match status" value="1"/>
</dbReference>
<dbReference type="InterPro" id="IPR012675">
    <property type="entry name" value="Beta-grasp_dom_sf"/>
</dbReference>
<evidence type="ECO:0000256" key="1">
    <source>
        <dbReference type="RuleBase" id="RU003847"/>
    </source>
</evidence>
<dbReference type="KEGG" id="mcos:GM418_05420"/>
<dbReference type="NCBIfam" id="TIGR00691">
    <property type="entry name" value="spoT_relA"/>
    <property type="match status" value="1"/>
</dbReference>
<comment type="function">
    <text evidence="1">In eubacteria ppGpp (guanosine 3'-diphosphate 5'-diphosphate) is a mediator of the stringent response that coordinates a variety of cellular activities in response to changes in nutritional abundance.</text>
</comment>
<comment type="similarity">
    <text evidence="1">Belongs to the relA/spoT family.</text>
</comment>
<dbReference type="CDD" id="cd04876">
    <property type="entry name" value="ACT_RelA-SpoT"/>
    <property type="match status" value="1"/>
</dbReference>
<dbReference type="Proteomes" id="UP000428260">
    <property type="component" value="Chromosome"/>
</dbReference>
<keyword evidence="4" id="KW-1185">Reference proteome</keyword>
<dbReference type="Gene3D" id="3.30.460.10">
    <property type="entry name" value="Beta Polymerase, domain 2"/>
    <property type="match status" value="1"/>
</dbReference>
<accession>A0A6I6K358</accession>